<evidence type="ECO:0000313" key="3">
    <source>
        <dbReference type="Proteomes" id="UP000182661"/>
    </source>
</evidence>
<evidence type="ECO:0000313" key="2">
    <source>
        <dbReference type="EMBL" id="OJF90791.1"/>
    </source>
</evidence>
<organism evidence="2 3">
    <name type="scientific">Pararhizobium antarcticum</name>
    <dbReference type="NCBI Taxonomy" id="1798805"/>
    <lineage>
        <taxon>Bacteria</taxon>
        <taxon>Pseudomonadati</taxon>
        <taxon>Pseudomonadota</taxon>
        <taxon>Alphaproteobacteria</taxon>
        <taxon>Hyphomicrobiales</taxon>
        <taxon>Rhizobiaceae</taxon>
        <taxon>Rhizobium/Agrobacterium group</taxon>
        <taxon>Pararhizobium</taxon>
    </lineage>
</organism>
<name>A0A657LQJ4_9HYPH</name>
<protein>
    <recommendedName>
        <fullName evidence="1">Transglutaminase-like domain-containing protein</fullName>
    </recommendedName>
</protein>
<sequence>MDMVTLDYFREPGPHSTAKKNKVGLAGAPTDIADLATWIQGRMLHEHWASRYGEELTPERRELSQRRSVDAVLDGVLAGGNSPRPAAGRAVGVCSHFSLLAVSALRAHGRAARSRCGFGTYFAPDKAIDHWVVEVWNGDRWRMVDFQIDDFQRAELGLVFDTLDLPSGEFLLAAQAWQLCRRGEDDPNRFGIFDEGGFWFIASNMIRDLASLNKIEMLPWDDWGAMPSPDTEISTEELRRFDHLAEVLLDPDRHWEELRLLYGAPGFGMPGEVFNAVRQVRETVSVAQ</sequence>
<feature type="domain" description="Transglutaminase-like" evidence="1">
    <location>
        <begin position="76"/>
        <end position="145"/>
    </location>
</feature>
<dbReference type="RefSeq" id="WP_071835443.1">
    <property type="nucleotide sequence ID" value="NZ_LSRP01000134.1"/>
</dbReference>
<dbReference type="AlphaFoldDB" id="A0A657LQJ4"/>
<dbReference type="InterPro" id="IPR038765">
    <property type="entry name" value="Papain-like_cys_pep_sf"/>
</dbReference>
<comment type="caution">
    <text evidence="2">The sequence shown here is derived from an EMBL/GenBank/DDBJ whole genome shotgun (WGS) entry which is preliminary data.</text>
</comment>
<dbReference type="Pfam" id="PF01841">
    <property type="entry name" value="Transglut_core"/>
    <property type="match status" value="1"/>
</dbReference>
<gene>
    <name evidence="2" type="ORF">AX760_23855</name>
</gene>
<keyword evidence="3" id="KW-1185">Reference proteome</keyword>
<reference evidence="2 3" key="1">
    <citation type="submission" date="2016-02" db="EMBL/GenBank/DDBJ databases">
        <title>Genome sequencing of a beta-galactosidase producing bacteria Rhizobium sp. 59.</title>
        <authorList>
            <person name="Wang D."/>
            <person name="Kot W."/>
            <person name="Qin Y."/>
            <person name="Hansen L."/>
            <person name="Naqvi K."/>
            <person name="Rensing C."/>
        </authorList>
    </citation>
    <scope>NUCLEOTIDE SEQUENCE [LARGE SCALE GENOMIC DNA]</scope>
    <source>
        <strain evidence="2 3">59</strain>
    </source>
</reference>
<proteinExistence type="predicted"/>
<dbReference type="Proteomes" id="UP000182661">
    <property type="component" value="Unassembled WGS sequence"/>
</dbReference>
<dbReference type="EMBL" id="LSRP01000134">
    <property type="protein sequence ID" value="OJF90791.1"/>
    <property type="molecule type" value="Genomic_DNA"/>
</dbReference>
<dbReference type="InterPro" id="IPR002931">
    <property type="entry name" value="Transglutaminase-like"/>
</dbReference>
<accession>A0A657LQJ4</accession>
<dbReference type="Gene3D" id="3.10.620.30">
    <property type="match status" value="1"/>
</dbReference>
<dbReference type="SUPFAM" id="SSF54001">
    <property type="entry name" value="Cysteine proteinases"/>
    <property type="match status" value="1"/>
</dbReference>
<dbReference type="OrthoDB" id="148799at2"/>
<evidence type="ECO:0000259" key="1">
    <source>
        <dbReference type="Pfam" id="PF01841"/>
    </source>
</evidence>